<name>A0ABN1L0T5_9BURK</name>
<accession>A0ABN1L0T5</accession>
<reference evidence="1 2" key="1">
    <citation type="journal article" date="2019" name="Int. J. Syst. Evol. Microbiol.">
        <title>The Global Catalogue of Microorganisms (GCM) 10K type strain sequencing project: providing services to taxonomists for standard genome sequencing and annotation.</title>
        <authorList>
            <consortium name="The Broad Institute Genomics Platform"/>
            <consortium name="The Broad Institute Genome Sequencing Center for Infectious Disease"/>
            <person name="Wu L."/>
            <person name="Ma J."/>
        </authorList>
    </citation>
    <scope>NUCLEOTIDE SEQUENCE [LARGE SCALE GENOMIC DNA]</scope>
    <source>
        <strain evidence="1 2">JCM 15515</strain>
    </source>
</reference>
<organism evidence="1 2">
    <name type="scientific">Castellaniella ginsengisoli</name>
    <dbReference type="NCBI Taxonomy" id="546114"/>
    <lineage>
        <taxon>Bacteria</taxon>
        <taxon>Pseudomonadati</taxon>
        <taxon>Pseudomonadota</taxon>
        <taxon>Betaproteobacteria</taxon>
        <taxon>Burkholderiales</taxon>
        <taxon>Alcaligenaceae</taxon>
        <taxon>Castellaniella</taxon>
    </lineage>
</organism>
<evidence type="ECO:0000313" key="2">
    <source>
        <dbReference type="Proteomes" id="UP001500573"/>
    </source>
</evidence>
<dbReference type="Proteomes" id="UP001500573">
    <property type="component" value="Unassembled WGS sequence"/>
</dbReference>
<proteinExistence type="predicted"/>
<dbReference type="InterPro" id="IPR011990">
    <property type="entry name" value="TPR-like_helical_dom_sf"/>
</dbReference>
<sequence>MRAGRTPPSGAPAPGSQAVSPETAFVLEADDARFLTEVGMLAAGCGDVQHADTIFNALRRVRPDRAYPLVGLAVARLNAGRAAEAARLLEAADLADPQERGVAHAWRGLALQLAGFGAESRRVLADACALPGEGGALARQMLGLAPEVSNDDV</sequence>
<evidence type="ECO:0000313" key="1">
    <source>
        <dbReference type="EMBL" id="GAA0780564.1"/>
    </source>
</evidence>
<gene>
    <name evidence="1" type="ORF">GCM10009108_20710</name>
</gene>
<keyword evidence="2" id="KW-1185">Reference proteome</keyword>
<protein>
    <recommendedName>
        <fullName evidence="3">Tetratricopeptide repeat protein</fullName>
    </recommendedName>
</protein>
<evidence type="ECO:0008006" key="3">
    <source>
        <dbReference type="Google" id="ProtNLM"/>
    </source>
</evidence>
<dbReference type="EMBL" id="BAAAEX010000010">
    <property type="protein sequence ID" value="GAA0780564.1"/>
    <property type="molecule type" value="Genomic_DNA"/>
</dbReference>
<comment type="caution">
    <text evidence="1">The sequence shown here is derived from an EMBL/GenBank/DDBJ whole genome shotgun (WGS) entry which is preliminary data.</text>
</comment>
<dbReference type="Gene3D" id="1.25.40.10">
    <property type="entry name" value="Tetratricopeptide repeat domain"/>
    <property type="match status" value="1"/>
</dbReference>
<dbReference type="SUPFAM" id="SSF48452">
    <property type="entry name" value="TPR-like"/>
    <property type="match status" value="1"/>
</dbReference>